<evidence type="ECO:0000313" key="1">
    <source>
        <dbReference type="EMBL" id="CAD5221222.1"/>
    </source>
</evidence>
<evidence type="ECO:0000313" key="5">
    <source>
        <dbReference type="WBParaSite" id="BXY_1645100.1"/>
    </source>
</evidence>
<sequence length="440" mass="50768">MNASSSTYPSSSIRISEAPKLPMPNLSLEVSPELLPIHVFTHITQQTAMTLNAVRRQRDTCFNQMRHDEQEYLERTRIVAPLSRFNLPKEVIFILEIHANEFSYLIAKQDTWGRMLWKLLYDIQADTSTQIMLADQICDREKSEFNRITITGPVETVDSARKRLFEVLPIQLGMKLSGIKPGLNPDLREQVSEWIMEGIFEFPTISLHFILNPNRTKEDGMFSYILFRAAPHDEEQLANCVKKLSSMVLAEPEEAQFSEGFVIPKINREWYIGPNAQLIKDISKKNDVMISYPLSAAPGAEHNYIVHGRVTNIIQASKAFRAISPISLTFDVEEDELKRIPKFRKRDIDYYDDALNVVVSFRRSPYEGDFVRSDETLRHRITISTSYENREMAFEARKKLLKGYVENLENRPKIMFGEHLRSILSAYARGNRTFVPDANN</sequence>
<evidence type="ECO:0000313" key="2">
    <source>
        <dbReference type="EMBL" id="CAG9108007.1"/>
    </source>
</evidence>
<dbReference type="EMBL" id="CAJFDI010000003">
    <property type="protein sequence ID" value="CAD5221222.1"/>
    <property type="molecule type" value="Genomic_DNA"/>
</dbReference>
<organism evidence="3 5">
    <name type="scientific">Bursaphelenchus xylophilus</name>
    <name type="common">Pinewood nematode worm</name>
    <name type="synonym">Aphelenchoides xylophilus</name>
    <dbReference type="NCBI Taxonomy" id="6326"/>
    <lineage>
        <taxon>Eukaryota</taxon>
        <taxon>Metazoa</taxon>
        <taxon>Ecdysozoa</taxon>
        <taxon>Nematoda</taxon>
        <taxon>Chromadorea</taxon>
        <taxon>Rhabditida</taxon>
        <taxon>Tylenchina</taxon>
        <taxon>Tylenchomorpha</taxon>
        <taxon>Aphelenchoidea</taxon>
        <taxon>Aphelenchoididae</taxon>
        <taxon>Bursaphelenchus</taxon>
    </lineage>
</organism>
<accession>A0A1I7STT1</accession>
<dbReference type="OrthoDB" id="271862at2759"/>
<gene>
    <name evidence="1" type="ORF">BXYJ_LOCUS6570</name>
</gene>
<evidence type="ECO:0000313" key="3">
    <source>
        <dbReference type="Proteomes" id="UP000095284"/>
    </source>
</evidence>
<evidence type="ECO:0000313" key="4">
    <source>
        <dbReference type="Proteomes" id="UP000659654"/>
    </source>
</evidence>
<dbReference type="Proteomes" id="UP000582659">
    <property type="component" value="Unassembled WGS sequence"/>
</dbReference>
<dbReference type="Proteomes" id="UP000095284">
    <property type="component" value="Unplaced"/>
</dbReference>
<dbReference type="WBParaSite" id="BXY_1645100.1">
    <property type="protein sequence ID" value="BXY_1645100.1"/>
    <property type="gene ID" value="BXY_1645100"/>
</dbReference>
<reference evidence="5" key="1">
    <citation type="submission" date="2016-11" db="UniProtKB">
        <authorList>
            <consortium name="WormBaseParasite"/>
        </authorList>
    </citation>
    <scope>IDENTIFICATION</scope>
</reference>
<dbReference type="AlphaFoldDB" id="A0A1I7STT1"/>
<name>A0A1I7STT1_BURXY</name>
<protein>
    <submittedName>
        <fullName evidence="1">(pine wood nematode) hypothetical protein</fullName>
    </submittedName>
    <submittedName>
        <fullName evidence="5">KH_10 domain-containing protein</fullName>
    </submittedName>
</protein>
<dbReference type="Proteomes" id="UP000659654">
    <property type="component" value="Unassembled WGS sequence"/>
</dbReference>
<dbReference type="SMR" id="A0A1I7STT1"/>
<reference evidence="2" key="2">
    <citation type="submission" date="2020-08" db="EMBL/GenBank/DDBJ databases">
        <authorList>
            <person name="Kikuchi T."/>
        </authorList>
    </citation>
    <scope>NUCLEOTIDE SEQUENCE</scope>
    <source>
        <strain evidence="1">Ka4C1</strain>
    </source>
</reference>
<proteinExistence type="predicted"/>
<dbReference type="Gene3D" id="3.30.310.270">
    <property type="match status" value="2"/>
</dbReference>
<dbReference type="EMBL" id="CAJFCV020000003">
    <property type="protein sequence ID" value="CAG9108007.1"/>
    <property type="molecule type" value="Genomic_DNA"/>
</dbReference>
<keyword evidence="4" id="KW-1185">Reference proteome</keyword>